<protein>
    <submittedName>
        <fullName evidence="4">Transcriptional regulator, TetR family</fullName>
    </submittedName>
</protein>
<dbReference type="InterPro" id="IPR023772">
    <property type="entry name" value="DNA-bd_HTH_TetR-type_CS"/>
</dbReference>
<reference evidence="4 5" key="1">
    <citation type="journal article" date="2012" name="PLoS ONE">
        <title>Edwardsiella comparative phylogenomics reveal the new intra/inter-species taxonomic relationships, virulence evolution and niche adaptation mechanisms.</title>
        <authorList>
            <person name="Yang M."/>
            <person name="Lv Y."/>
            <person name="Xiao J."/>
            <person name="Wu H."/>
            <person name="Zheng H."/>
            <person name="Liu Q."/>
            <person name="Zhang Y."/>
            <person name="Wang Q."/>
        </authorList>
    </citation>
    <scope>NUCLEOTIDE SEQUENCE [LARGE SCALE GENOMIC DNA]</scope>
    <source>
        <strain evidence="5">080813</strain>
    </source>
</reference>
<dbReference type="HOGENOM" id="CLU_069356_16_0_6"/>
<dbReference type="Pfam" id="PF00440">
    <property type="entry name" value="TetR_N"/>
    <property type="match status" value="1"/>
</dbReference>
<dbReference type="PANTHER" id="PTHR30055">
    <property type="entry name" value="HTH-TYPE TRANSCRIPTIONAL REGULATOR RUTR"/>
    <property type="match status" value="1"/>
</dbReference>
<dbReference type="SUPFAM" id="SSF48498">
    <property type="entry name" value="Tetracyclin repressor-like, C-terminal domain"/>
    <property type="match status" value="1"/>
</dbReference>
<dbReference type="InterPro" id="IPR001647">
    <property type="entry name" value="HTH_TetR"/>
</dbReference>
<feature type="domain" description="HTH tetR-type" evidence="3">
    <location>
        <begin position="18"/>
        <end position="78"/>
    </location>
</feature>
<evidence type="ECO:0000256" key="1">
    <source>
        <dbReference type="ARBA" id="ARBA00023125"/>
    </source>
</evidence>
<evidence type="ECO:0000313" key="4">
    <source>
        <dbReference type="EMBL" id="AIJ06828.1"/>
    </source>
</evidence>
<dbReference type="Pfam" id="PF09209">
    <property type="entry name" value="CecR_C"/>
    <property type="match status" value="1"/>
</dbReference>
<evidence type="ECO:0000313" key="5">
    <source>
        <dbReference type="Proteomes" id="UP000028681"/>
    </source>
</evidence>
<evidence type="ECO:0000259" key="3">
    <source>
        <dbReference type="PROSITE" id="PS50977"/>
    </source>
</evidence>
<dbReference type="GO" id="GO:0000976">
    <property type="term" value="F:transcription cis-regulatory region binding"/>
    <property type="evidence" value="ECO:0007669"/>
    <property type="project" value="TreeGrafter"/>
</dbReference>
<dbReference type="InterPro" id="IPR015292">
    <property type="entry name" value="Tscrpt_reg_YbiH_C"/>
</dbReference>
<dbReference type="InterPro" id="IPR009057">
    <property type="entry name" value="Homeodomain-like_sf"/>
</dbReference>
<dbReference type="Gene3D" id="1.10.357.10">
    <property type="entry name" value="Tetracycline Repressor, domain 2"/>
    <property type="match status" value="1"/>
</dbReference>
<dbReference type="NCBIfam" id="NF008587">
    <property type="entry name" value="PRK11552.1"/>
    <property type="match status" value="1"/>
</dbReference>
<dbReference type="InterPro" id="IPR036271">
    <property type="entry name" value="Tet_transcr_reg_TetR-rel_C_sf"/>
</dbReference>
<dbReference type="PROSITE" id="PS01081">
    <property type="entry name" value="HTH_TETR_1"/>
    <property type="match status" value="1"/>
</dbReference>
<dbReference type="Gene3D" id="1.10.10.60">
    <property type="entry name" value="Homeodomain-like"/>
    <property type="match status" value="1"/>
</dbReference>
<dbReference type="PRINTS" id="PR00455">
    <property type="entry name" value="HTHTETR"/>
</dbReference>
<dbReference type="RefSeq" id="WP_049703836.1">
    <property type="nucleotide sequence ID" value="NZ_CP006664.1"/>
</dbReference>
<dbReference type="PROSITE" id="PS50977">
    <property type="entry name" value="HTH_TETR_2"/>
    <property type="match status" value="1"/>
</dbReference>
<dbReference type="EMBL" id="CP006664">
    <property type="protein sequence ID" value="AIJ06828.1"/>
    <property type="molecule type" value="Genomic_DNA"/>
</dbReference>
<dbReference type="SUPFAM" id="SSF46689">
    <property type="entry name" value="Homeodomain-like"/>
    <property type="match status" value="1"/>
</dbReference>
<dbReference type="PANTHER" id="PTHR30055:SF146">
    <property type="entry name" value="HTH-TYPE TRANSCRIPTIONAL DUAL REGULATOR CECR"/>
    <property type="match status" value="1"/>
</dbReference>
<accession>A0A076LJR3</accession>
<dbReference type="KEGG" id="ete:ETEE_0350"/>
<dbReference type="Proteomes" id="UP000028681">
    <property type="component" value="Chromosome"/>
</dbReference>
<dbReference type="GO" id="GO:0003700">
    <property type="term" value="F:DNA-binding transcription factor activity"/>
    <property type="evidence" value="ECO:0007669"/>
    <property type="project" value="TreeGrafter"/>
</dbReference>
<organism evidence="4 5">
    <name type="scientific">Edwardsiella anguillarum ET080813</name>
    <dbReference type="NCBI Taxonomy" id="667120"/>
    <lineage>
        <taxon>Bacteria</taxon>
        <taxon>Pseudomonadati</taxon>
        <taxon>Pseudomonadota</taxon>
        <taxon>Gammaproteobacteria</taxon>
        <taxon>Enterobacterales</taxon>
        <taxon>Hafniaceae</taxon>
        <taxon>Edwardsiella</taxon>
    </lineage>
</organism>
<proteinExistence type="predicted"/>
<dbReference type="GeneID" id="33938130"/>
<sequence>MKTPRGNAALASATPRGEQARQALIDAGLTLFAQRGLEGATTRDIALASGQNIAAITYYFHSKQGLYLAVAQWIADTLNASFHPLRTECERFLSRAEATPQAYLVLIQRAIAHLCHLMTQPQTLHLSQIISREQMLPSAASPILHDQFISPLHTLMTHLVAGYAGLDATQPAAALHTHALLGQVLAFRMARETILNRTGWPQIGPAQAQAIHEVVQLHTELLMNGLRHRGAVGNVRKPS</sequence>
<gene>
    <name evidence="4" type="ORF">ETEE_0350</name>
</gene>
<dbReference type="AlphaFoldDB" id="A0A076LJR3"/>
<name>A0A076LJR3_9GAMM</name>
<keyword evidence="1 2" id="KW-0238">DNA-binding</keyword>
<feature type="DNA-binding region" description="H-T-H motif" evidence="2">
    <location>
        <begin position="41"/>
        <end position="60"/>
    </location>
</feature>
<dbReference type="InterPro" id="IPR050109">
    <property type="entry name" value="HTH-type_TetR-like_transc_reg"/>
</dbReference>
<evidence type="ECO:0000256" key="2">
    <source>
        <dbReference type="PROSITE-ProRule" id="PRU00335"/>
    </source>
</evidence>